<sequence>MKNTALITGASSGIGRELAWVHAEHGGDLVLIARRGELLEELKREIVEKHNVKVMCIAIDLNEPGAVHEVYNQVDSAGIEVDILINNAGFGNHGPFYQHDWKTDGGMIHLNVMVLSEMTHRFMQGMLERQHGRILNVGSTAGFLPGPLMAVYYASKAYVLSFSQAINEEVADLGVTVTALCPGPVETEFFQRAHAKHVGMFKKGSTVTARGVAELGYKAMKKGRLVVINEWRLWFLLNWITPWVPRRTLLKISKWLLSS</sequence>
<evidence type="ECO:0000256" key="3">
    <source>
        <dbReference type="RuleBase" id="RU000363"/>
    </source>
</evidence>
<comment type="caution">
    <text evidence="4">The sequence shown here is derived from an EMBL/GenBank/DDBJ whole genome shotgun (WGS) entry which is preliminary data.</text>
</comment>
<dbReference type="PIRSF" id="PIRSF000126">
    <property type="entry name" value="11-beta-HSD1"/>
    <property type="match status" value="1"/>
</dbReference>
<dbReference type="EMBL" id="PUIA01000026">
    <property type="protein sequence ID" value="PQO35824.1"/>
    <property type="molecule type" value="Genomic_DNA"/>
</dbReference>
<dbReference type="PRINTS" id="PR00081">
    <property type="entry name" value="GDHRDH"/>
</dbReference>
<dbReference type="PRINTS" id="PR00080">
    <property type="entry name" value="SDRFAMILY"/>
</dbReference>
<dbReference type="GO" id="GO:0016491">
    <property type="term" value="F:oxidoreductase activity"/>
    <property type="evidence" value="ECO:0007669"/>
    <property type="project" value="UniProtKB-KW"/>
</dbReference>
<dbReference type="PANTHER" id="PTHR44196">
    <property type="entry name" value="DEHYDROGENASE/REDUCTASE SDR FAMILY MEMBER 7B"/>
    <property type="match status" value="1"/>
</dbReference>
<organism evidence="4 5">
    <name type="scientific">Blastopirellula marina</name>
    <dbReference type="NCBI Taxonomy" id="124"/>
    <lineage>
        <taxon>Bacteria</taxon>
        <taxon>Pseudomonadati</taxon>
        <taxon>Planctomycetota</taxon>
        <taxon>Planctomycetia</taxon>
        <taxon>Pirellulales</taxon>
        <taxon>Pirellulaceae</taxon>
        <taxon>Blastopirellula</taxon>
    </lineage>
</organism>
<comment type="similarity">
    <text evidence="1 3">Belongs to the short-chain dehydrogenases/reductases (SDR) family.</text>
</comment>
<dbReference type="Pfam" id="PF00106">
    <property type="entry name" value="adh_short"/>
    <property type="match status" value="1"/>
</dbReference>
<accession>A0A2S8FVG6</accession>
<dbReference type="OrthoDB" id="9808814at2"/>
<dbReference type="GO" id="GO:0016020">
    <property type="term" value="C:membrane"/>
    <property type="evidence" value="ECO:0007669"/>
    <property type="project" value="TreeGrafter"/>
</dbReference>
<dbReference type="RefSeq" id="WP_105352340.1">
    <property type="nucleotide sequence ID" value="NZ_PUIA01000026.1"/>
</dbReference>
<reference evidence="4 5" key="1">
    <citation type="submission" date="2018-02" db="EMBL/GenBank/DDBJ databases">
        <title>Comparative genomes isolates from brazilian mangrove.</title>
        <authorList>
            <person name="Araujo J.E."/>
            <person name="Taketani R.G."/>
            <person name="Silva M.C.P."/>
            <person name="Loureco M.V."/>
            <person name="Andreote F.D."/>
        </authorList>
    </citation>
    <scope>NUCLEOTIDE SEQUENCE [LARGE SCALE GENOMIC DNA]</scope>
    <source>
        <strain evidence="4 5">HEX-2 MGV</strain>
    </source>
</reference>
<proteinExistence type="inferred from homology"/>
<gene>
    <name evidence="4" type="ORF">C5Y96_09250</name>
</gene>
<evidence type="ECO:0000313" key="4">
    <source>
        <dbReference type="EMBL" id="PQO35824.1"/>
    </source>
</evidence>
<dbReference type="SUPFAM" id="SSF51735">
    <property type="entry name" value="NAD(P)-binding Rossmann-fold domains"/>
    <property type="match status" value="1"/>
</dbReference>
<name>A0A2S8FVG6_9BACT</name>
<dbReference type="InterPro" id="IPR002347">
    <property type="entry name" value="SDR_fam"/>
</dbReference>
<dbReference type="Proteomes" id="UP000240009">
    <property type="component" value="Unassembled WGS sequence"/>
</dbReference>
<dbReference type="PANTHER" id="PTHR44196:SF2">
    <property type="entry name" value="SHORT-CHAIN DEHYDROGENASE-RELATED"/>
    <property type="match status" value="1"/>
</dbReference>
<protein>
    <submittedName>
        <fullName evidence="4">Short-chain dehydrogenase</fullName>
    </submittedName>
</protein>
<dbReference type="AlphaFoldDB" id="A0A2S8FVG6"/>
<keyword evidence="2" id="KW-0560">Oxidoreductase</keyword>
<evidence type="ECO:0000256" key="1">
    <source>
        <dbReference type="ARBA" id="ARBA00006484"/>
    </source>
</evidence>
<dbReference type="InterPro" id="IPR036291">
    <property type="entry name" value="NAD(P)-bd_dom_sf"/>
</dbReference>
<dbReference type="Gene3D" id="3.40.50.720">
    <property type="entry name" value="NAD(P)-binding Rossmann-like Domain"/>
    <property type="match status" value="1"/>
</dbReference>
<evidence type="ECO:0000256" key="2">
    <source>
        <dbReference type="ARBA" id="ARBA00023002"/>
    </source>
</evidence>
<evidence type="ECO:0000313" key="5">
    <source>
        <dbReference type="Proteomes" id="UP000240009"/>
    </source>
</evidence>